<feature type="compositionally biased region" description="Polar residues" evidence="1">
    <location>
        <begin position="11"/>
        <end position="25"/>
    </location>
</feature>
<name>Q8FUB1_COREF</name>
<keyword evidence="3" id="KW-1185">Reference proteome</keyword>
<dbReference type="AlphaFoldDB" id="Q8FUB1"/>
<accession>Q8FUB1</accession>
<proteinExistence type="predicted"/>
<evidence type="ECO:0000313" key="3">
    <source>
        <dbReference type="Proteomes" id="UP000001409"/>
    </source>
</evidence>
<protein>
    <submittedName>
        <fullName evidence="2">Uncharacterized protein</fullName>
    </submittedName>
</protein>
<reference evidence="2 3" key="1">
    <citation type="journal article" date="2003" name="Genome Res.">
        <title>Comparative complete genome sequence analysis of the amino acid replacements responsible for the thermostability of Corynebacterium efficiens.</title>
        <authorList>
            <person name="Nishio Y."/>
            <person name="Nakamura Y."/>
            <person name="Kawarabayasi Y."/>
            <person name="Usuda Y."/>
            <person name="Kimura E."/>
            <person name="Sugimoto S."/>
            <person name="Matsui K."/>
            <person name="Yamagishi A."/>
            <person name="Kikuchi H."/>
            <person name="Ikeo K."/>
            <person name="Gojobori T."/>
        </authorList>
    </citation>
    <scope>NUCLEOTIDE SEQUENCE [LARGE SCALE GENOMIC DNA]</scope>
    <source>
        <strain evidence="3">DSM 44549 / YS-314 / AJ 12310 / JCM 11189 / NBRC 100395</strain>
    </source>
</reference>
<sequence>MSAGGEVIPSPHQTMVTPPKNSWSHKNFRGGYPLGIHRGRFLWPGAPDNGPSMNIDPLARLRHRSENSFTPGTDSHVGTG</sequence>
<accession>C8NRJ6</accession>
<evidence type="ECO:0000256" key="1">
    <source>
        <dbReference type="SAM" id="MobiDB-lite"/>
    </source>
</evidence>
<organism evidence="2 3">
    <name type="scientific">Corynebacterium efficiens (strain DSM 44549 / YS-314 / AJ 12310 / JCM 11189 / NBRC 100395)</name>
    <dbReference type="NCBI Taxonomy" id="196164"/>
    <lineage>
        <taxon>Bacteria</taxon>
        <taxon>Bacillati</taxon>
        <taxon>Actinomycetota</taxon>
        <taxon>Actinomycetes</taxon>
        <taxon>Mycobacteriales</taxon>
        <taxon>Corynebacteriaceae</taxon>
        <taxon>Corynebacterium</taxon>
    </lineage>
</organism>
<dbReference type="KEGG" id="cef:CE0109"/>
<evidence type="ECO:0000313" key="2">
    <source>
        <dbReference type="EMBL" id="BAC16919.1"/>
    </source>
</evidence>
<dbReference type="STRING" id="196164.gene:10740499"/>
<feature type="region of interest" description="Disordered" evidence="1">
    <location>
        <begin position="1"/>
        <end position="25"/>
    </location>
</feature>
<dbReference type="Proteomes" id="UP000001409">
    <property type="component" value="Chromosome"/>
</dbReference>
<dbReference type="HOGENOM" id="CLU_2583762_0_0_11"/>
<dbReference type="EMBL" id="BA000035">
    <property type="protein sequence ID" value="BAC16919.1"/>
    <property type="molecule type" value="Genomic_DNA"/>
</dbReference>